<comment type="caution">
    <text evidence="2">The sequence shown here is derived from an EMBL/GenBank/DDBJ whole genome shotgun (WGS) entry which is preliminary data.</text>
</comment>
<organism evidence="2 3">
    <name type="scientific">Cytospora chrysosperma</name>
    <name type="common">Cytospora canker fungus</name>
    <name type="synonym">Sphaeria chrysosperma</name>
    <dbReference type="NCBI Taxonomy" id="252740"/>
    <lineage>
        <taxon>Eukaryota</taxon>
        <taxon>Fungi</taxon>
        <taxon>Dikarya</taxon>
        <taxon>Ascomycota</taxon>
        <taxon>Pezizomycotina</taxon>
        <taxon>Sordariomycetes</taxon>
        <taxon>Sordariomycetidae</taxon>
        <taxon>Diaporthales</taxon>
        <taxon>Cytosporaceae</taxon>
        <taxon>Cytospora</taxon>
    </lineage>
</organism>
<dbReference type="EMBL" id="LJZO01000062">
    <property type="protein sequence ID" value="ROV88932.1"/>
    <property type="molecule type" value="Genomic_DNA"/>
</dbReference>
<name>A0A423VDF0_CYTCH</name>
<feature type="region of interest" description="Disordered" evidence="1">
    <location>
        <begin position="1"/>
        <end position="97"/>
    </location>
</feature>
<feature type="region of interest" description="Disordered" evidence="1">
    <location>
        <begin position="135"/>
        <end position="179"/>
    </location>
</feature>
<proteinExistence type="predicted"/>
<dbReference type="Proteomes" id="UP000284375">
    <property type="component" value="Unassembled WGS sequence"/>
</dbReference>
<evidence type="ECO:0000313" key="2">
    <source>
        <dbReference type="EMBL" id="ROV88932.1"/>
    </source>
</evidence>
<accession>A0A423VDF0</accession>
<sequence length="179" mass="20068">MAQHKGLATTTSKNSHSAVTTALGHPLKLSHDRRRPSTRRHENHQPESVYPREQSRRDPHYPPGTSRPPGRPHPAVRSEGMTIPTTQTSHHYEAPGQQMSPYTMGFWSSFTSPSAATAGCTQLPQQRLRLQSSIDRPFNVNGGDEYLQYPPDSGAYDPLSYWSPEDGRGNGTDNRYPRY</sequence>
<protein>
    <submittedName>
        <fullName evidence="2">Uncharacterized protein</fullName>
    </submittedName>
</protein>
<gene>
    <name evidence="2" type="ORF">VSDG_08894</name>
</gene>
<evidence type="ECO:0000256" key="1">
    <source>
        <dbReference type="SAM" id="MobiDB-lite"/>
    </source>
</evidence>
<reference evidence="2 3" key="1">
    <citation type="submission" date="2015-09" db="EMBL/GenBank/DDBJ databases">
        <title>Host preference determinants of Valsa canker pathogens revealed by comparative genomics.</title>
        <authorList>
            <person name="Yin Z."/>
            <person name="Huang L."/>
        </authorList>
    </citation>
    <scope>NUCLEOTIDE SEQUENCE [LARGE SCALE GENOMIC DNA]</scope>
    <source>
        <strain evidence="2 3">YSFL</strain>
    </source>
</reference>
<dbReference type="AlphaFoldDB" id="A0A423VDF0"/>
<keyword evidence="3" id="KW-1185">Reference proteome</keyword>
<evidence type="ECO:0000313" key="3">
    <source>
        <dbReference type="Proteomes" id="UP000284375"/>
    </source>
</evidence>
<feature type="compositionally biased region" description="Pro residues" evidence="1">
    <location>
        <begin position="61"/>
        <end position="72"/>
    </location>
</feature>
<feature type="compositionally biased region" description="Polar residues" evidence="1">
    <location>
        <begin position="8"/>
        <end position="20"/>
    </location>
</feature>